<proteinExistence type="inferred from homology"/>
<evidence type="ECO:0000256" key="6">
    <source>
        <dbReference type="RuleBase" id="RU003737"/>
    </source>
</evidence>
<evidence type="ECO:0000256" key="2">
    <source>
        <dbReference type="ARBA" id="ARBA00022793"/>
    </source>
</evidence>
<evidence type="ECO:0000313" key="9">
    <source>
        <dbReference type="EMBL" id="RAG81581.1"/>
    </source>
</evidence>
<dbReference type="Pfam" id="PF00278">
    <property type="entry name" value="Orn_DAP_Arg_deC"/>
    <property type="match status" value="1"/>
</dbReference>
<dbReference type="InterPro" id="IPR029066">
    <property type="entry name" value="PLP-binding_barrel"/>
</dbReference>
<name>A0A2X0IDT3_9ACTN</name>
<dbReference type="PROSITE" id="PS00878">
    <property type="entry name" value="ODR_DC_2_1"/>
    <property type="match status" value="1"/>
</dbReference>
<evidence type="ECO:0000256" key="4">
    <source>
        <dbReference type="ARBA" id="ARBA00023239"/>
    </source>
</evidence>
<comment type="cofactor">
    <cofactor evidence="1 5">
        <name>pyridoxal 5'-phosphate</name>
        <dbReference type="ChEBI" id="CHEBI:597326"/>
    </cofactor>
</comment>
<evidence type="ECO:0000256" key="1">
    <source>
        <dbReference type="ARBA" id="ARBA00001933"/>
    </source>
</evidence>
<dbReference type="InterPro" id="IPR022643">
    <property type="entry name" value="De-COase2_C"/>
</dbReference>
<accession>A0A2X0IDT3</accession>
<keyword evidence="10" id="KW-1185">Reference proteome</keyword>
<feature type="active site" description="Proton donor" evidence="5">
    <location>
        <position position="367"/>
    </location>
</feature>
<dbReference type="EMBL" id="QKYN01000152">
    <property type="protein sequence ID" value="RAG81581.1"/>
    <property type="molecule type" value="Genomic_DNA"/>
</dbReference>
<keyword evidence="3 5" id="KW-0663">Pyridoxal phosphate</keyword>
<evidence type="ECO:0000256" key="3">
    <source>
        <dbReference type="ARBA" id="ARBA00022898"/>
    </source>
</evidence>
<comment type="similarity">
    <text evidence="6">Belongs to the Orn/Lys/Arg decarboxylase class-II family.</text>
</comment>
<evidence type="ECO:0000313" key="10">
    <source>
        <dbReference type="Proteomes" id="UP000248889"/>
    </source>
</evidence>
<dbReference type="InterPro" id="IPR022653">
    <property type="entry name" value="De-COase2_pyr-phos_BS"/>
</dbReference>
<evidence type="ECO:0000256" key="5">
    <source>
        <dbReference type="PIRSR" id="PIRSR600183-50"/>
    </source>
</evidence>
<dbReference type="RefSeq" id="WP_111506744.1">
    <property type="nucleotide sequence ID" value="NZ_QKYN01000152.1"/>
</dbReference>
<dbReference type="GO" id="GO:0009089">
    <property type="term" value="P:lysine biosynthetic process via diaminopimelate"/>
    <property type="evidence" value="ECO:0007669"/>
    <property type="project" value="TreeGrafter"/>
</dbReference>
<dbReference type="OrthoDB" id="9802241at2"/>
<dbReference type="AlphaFoldDB" id="A0A2X0IDT3"/>
<dbReference type="Gene3D" id="3.20.20.10">
    <property type="entry name" value="Alanine racemase"/>
    <property type="match status" value="1"/>
</dbReference>
<evidence type="ECO:0000259" key="7">
    <source>
        <dbReference type="Pfam" id="PF00278"/>
    </source>
</evidence>
<dbReference type="InterPro" id="IPR000183">
    <property type="entry name" value="Orn/DAP/Arg_de-COase"/>
</dbReference>
<dbReference type="InterPro" id="IPR022644">
    <property type="entry name" value="De-COase2_N"/>
</dbReference>
<reference evidence="9 10" key="1">
    <citation type="submission" date="2018-06" db="EMBL/GenBank/DDBJ databases">
        <title>Streptacidiphilus pinicola sp. nov., isolated from pine grove soil.</title>
        <authorList>
            <person name="Roh S.G."/>
            <person name="Park S."/>
            <person name="Kim M.-K."/>
            <person name="Yun B.-R."/>
            <person name="Park J."/>
            <person name="Kim M.J."/>
            <person name="Kim Y.S."/>
            <person name="Kim S.B."/>
        </authorList>
    </citation>
    <scope>NUCLEOTIDE SEQUENCE [LARGE SCALE GENOMIC DNA]</scope>
    <source>
        <strain evidence="9 10">MMS16-CNU450</strain>
    </source>
</reference>
<sequence>MSPSFSTRTARRDAAVRAAVVRGLLDPVASPVAAFVDLTGIGESAQALRAAWPAGLDVLHAFAAKANPLVPVLAALRSHGLGCEVSSPGELAQARAAGFAPARIVLDSPVKTRAELASALAEGIAVNVDNLEELARVDDLVAELGTRMPEPRIGLRLNPQVGLGGIEAVSTAGRTTKFGIALADPGNRERLLTAYRARPWLRWVHVHVGSQGVPLELNAGGVGAAVSFAREVNRSRPGQVVGIDLGGGLAVLGDDDADGDHRDHGPSFADHVAVLRRAVPELLDGSFRLVTEYGRAVMARNGFVAARVEYTKTSGGRRIALTHAGAQLAARSAYAPEAWPLRVLAHDSEGRPSGAAPEVQDVAGPCCFSGDLLARERLLPRLSAGDLVVVPDTGAYYFSAPYHYNSLPMPPVYGFVPEAEGAVRFTILRDAETLDEVVVRSGGGHRDPGRGASPGNP</sequence>
<dbReference type="PANTHER" id="PTHR43727:SF3">
    <property type="entry name" value="GROUP IV DECARBOXYLASE"/>
    <property type="match status" value="1"/>
</dbReference>
<dbReference type="PRINTS" id="PR01179">
    <property type="entry name" value="ODADCRBXLASE"/>
</dbReference>
<dbReference type="PANTHER" id="PTHR43727">
    <property type="entry name" value="DIAMINOPIMELATE DECARBOXYLASE"/>
    <property type="match status" value="1"/>
</dbReference>
<dbReference type="GO" id="GO:0008836">
    <property type="term" value="F:diaminopimelate decarboxylase activity"/>
    <property type="evidence" value="ECO:0007669"/>
    <property type="project" value="TreeGrafter"/>
</dbReference>
<organism evidence="9 10">
    <name type="scientific">Streptacidiphilus pinicola</name>
    <dbReference type="NCBI Taxonomy" id="2219663"/>
    <lineage>
        <taxon>Bacteria</taxon>
        <taxon>Bacillati</taxon>
        <taxon>Actinomycetota</taxon>
        <taxon>Actinomycetes</taxon>
        <taxon>Kitasatosporales</taxon>
        <taxon>Streptomycetaceae</taxon>
        <taxon>Streptacidiphilus</taxon>
    </lineage>
</organism>
<keyword evidence="2" id="KW-0210">Decarboxylase</keyword>
<gene>
    <name evidence="9" type="ORF">DN069_31995</name>
</gene>
<dbReference type="Pfam" id="PF02784">
    <property type="entry name" value="Orn_Arg_deC_N"/>
    <property type="match status" value="1"/>
</dbReference>
<dbReference type="InterPro" id="IPR009006">
    <property type="entry name" value="Ala_racemase/Decarboxylase_C"/>
</dbReference>
<feature type="modified residue" description="N6-(pyridoxal phosphate)lysine" evidence="5">
    <location>
        <position position="65"/>
    </location>
</feature>
<feature type="domain" description="Orn/DAP/Arg decarboxylase 2 N-terminal" evidence="8">
    <location>
        <begin position="47"/>
        <end position="299"/>
    </location>
</feature>
<dbReference type="Gene3D" id="2.40.37.10">
    <property type="entry name" value="Lyase, Ornithine Decarboxylase, Chain A, domain 1"/>
    <property type="match status" value="1"/>
</dbReference>
<comment type="caution">
    <text evidence="9">The sequence shown here is derived from an EMBL/GenBank/DDBJ whole genome shotgun (WGS) entry which is preliminary data.</text>
</comment>
<dbReference type="Proteomes" id="UP000248889">
    <property type="component" value="Unassembled WGS sequence"/>
</dbReference>
<dbReference type="SUPFAM" id="SSF50621">
    <property type="entry name" value="Alanine racemase C-terminal domain-like"/>
    <property type="match status" value="1"/>
</dbReference>
<feature type="domain" description="Orn/DAP/Arg decarboxylase 2 C-terminal" evidence="7">
    <location>
        <begin position="301"/>
        <end position="394"/>
    </location>
</feature>
<evidence type="ECO:0000259" key="8">
    <source>
        <dbReference type="Pfam" id="PF02784"/>
    </source>
</evidence>
<keyword evidence="4" id="KW-0456">Lyase</keyword>
<dbReference type="SUPFAM" id="SSF51419">
    <property type="entry name" value="PLP-binding barrel"/>
    <property type="match status" value="1"/>
</dbReference>
<protein>
    <submittedName>
        <fullName evidence="9">Diaminopimelate decarboxylase</fullName>
    </submittedName>
</protein>